<comment type="caution">
    <text evidence="2">The sequence shown here is derived from an EMBL/GenBank/DDBJ whole genome shotgun (WGS) entry which is preliminary data.</text>
</comment>
<dbReference type="AlphaFoldDB" id="A0A9D5HPZ0"/>
<feature type="region of interest" description="Disordered" evidence="1">
    <location>
        <begin position="31"/>
        <end position="66"/>
    </location>
</feature>
<organism evidence="2 3">
    <name type="scientific">Dioscorea zingiberensis</name>
    <dbReference type="NCBI Taxonomy" id="325984"/>
    <lineage>
        <taxon>Eukaryota</taxon>
        <taxon>Viridiplantae</taxon>
        <taxon>Streptophyta</taxon>
        <taxon>Embryophyta</taxon>
        <taxon>Tracheophyta</taxon>
        <taxon>Spermatophyta</taxon>
        <taxon>Magnoliopsida</taxon>
        <taxon>Liliopsida</taxon>
        <taxon>Dioscoreales</taxon>
        <taxon>Dioscoreaceae</taxon>
        <taxon>Dioscorea</taxon>
    </lineage>
</organism>
<reference evidence="2" key="1">
    <citation type="submission" date="2021-03" db="EMBL/GenBank/DDBJ databases">
        <authorList>
            <person name="Li Z."/>
            <person name="Yang C."/>
        </authorList>
    </citation>
    <scope>NUCLEOTIDE SEQUENCE</scope>
    <source>
        <strain evidence="2">Dzin_1.0</strain>
        <tissue evidence="2">Leaf</tissue>
    </source>
</reference>
<dbReference type="EMBL" id="JAGGNH010000001">
    <property type="protein sequence ID" value="KAJ0984588.1"/>
    <property type="molecule type" value="Genomic_DNA"/>
</dbReference>
<evidence type="ECO:0000256" key="1">
    <source>
        <dbReference type="SAM" id="MobiDB-lite"/>
    </source>
</evidence>
<evidence type="ECO:0000313" key="2">
    <source>
        <dbReference type="EMBL" id="KAJ0984588.1"/>
    </source>
</evidence>
<reference evidence="2" key="2">
    <citation type="journal article" date="2022" name="Hortic Res">
        <title>The genome of Dioscorea zingiberensis sheds light on the biosynthesis, origin and evolution of the medicinally important diosgenin saponins.</title>
        <authorList>
            <person name="Li Y."/>
            <person name="Tan C."/>
            <person name="Li Z."/>
            <person name="Guo J."/>
            <person name="Li S."/>
            <person name="Chen X."/>
            <person name="Wang C."/>
            <person name="Dai X."/>
            <person name="Yang H."/>
            <person name="Song W."/>
            <person name="Hou L."/>
            <person name="Xu J."/>
            <person name="Tong Z."/>
            <person name="Xu A."/>
            <person name="Yuan X."/>
            <person name="Wang W."/>
            <person name="Yang Q."/>
            <person name="Chen L."/>
            <person name="Sun Z."/>
            <person name="Wang K."/>
            <person name="Pan B."/>
            <person name="Chen J."/>
            <person name="Bao Y."/>
            <person name="Liu F."/>
            <person name="Qi X."/>
            <person name="Gang D.R."/>
            <person name="Wen J."/>
            <person name="Li J."/>
        </authorList>
    </citation>
    <scope>NUCLEOTIDE SEQUENCE</scope>
    <source>
        <strain evidence="2">Dzin_1.0</strain>
    </source>
</reference>
<dbReference type="Proteomes" id="UP001085076">
    <property type="component" value="Miscellaneous, Linkage group lg01"/>
</dbReference>
<protein>
    <submittedName>
        <fullName evidence="2">Uncharacterized protein</fullName>
    </submittedName>
</protein>
<keyword evidence="3" id="KW-1185">Reference proteome</keyword>
<name>A0A9D5HPZ0_9LILI</name>
<gene>
    <name evidence="2" type="ORF">J5N97_002944</name>
</gene>
<evidence type="ECO:0000313" key="3">
    <source>
        <dbReference type="Proteomes" id="UP001085076"/>
    </source>
</evidence>
<proteinExistence type="predicted"/>
<accession>A0A9D5HPZ0</accession>
<sequence>MKGLEEEEKGLEILCEDLLRSLRELGMDENEGIEGMNVRDGDLEEKEEKMGKGGGDDGDGRGIGSSFWVKNEDGWMRQWDGWEYRE</sequence>
<feature type="compositionally biased region" description="Basic and acidic residues" evidence="1">
    <location>
        <begin position="37"/>
        <end position="60"/>
    </location>
</feature>